<sequence>MPQFLQRFSNIPTPIAGLALGIGSLGWCWENTGLFSGQAQILGAAFAGGLLILLAVKFVLFPRLLVADLAHPVVGSVVPTFAMATMVVSKAIGGLPADALWLFAVMLHLAFLFTFTVKRLKAFELHHMVPSWFVPPVGIVVAVLTNPSSEFVTLSQGLLWFGLVTYGLLLPVMLYRLIFGAEIPDGAKPTIAILAAPASLSLAGYLDFTSDPSALLVALLLGIALLMTTVIYLAFARLMRLPFSPAYAAFTFPMVIGATALFKAQGLFIKWGVAPDTIAQLQWLARLELVIATLVVGYVALRFLAFYTLPKAHSVRKVA</sequence>
<dbReference type="RefSeq" id="WP_101533091.1">
    <property type="nucleotide sequence ID" value="NZ_JBFHIU010000128.1"/>
</dbReference>
<evidence type="ECO:0000256" key="2">
    <source>
        <dbReference type="ARBA" id="ARBA00022692"/>
    </source>
</evidence>
<feature type="transmembrane region" description="Helical" evidence="5">
    <location>
        <begin position="12"/>
        <end position="29"/>
    </location>
</feature>
<accession>A0A2N5XU13</accession>
<dbReference type="OrthoDB" id="958273at2"/>
<dbReference type="Gene3D" id="1.50.10.150">
    <property type="entry name" value="Voltage-dependent anion channel"/>
    <property type="match status" value="1"/>
</dbReference>
<feature type="transmembrane region" description="Helical" evidence="5">
    <location>
        <begin position="129"/>
        <end position="146"/>
    </location>
</feature>
<gene>
    <name evidence="6" type="ORF">C0081_06955</name>
</gene>
<evidence type="ECO:0000256" key="4">
    <source>
        <dbReference type="ARBA" id="ARBA00023136"/>
    </source>
</evidence>
<dbReference type="Pfam" id="PF03595">
    <property type="entry name" value="SLAC1"/>
    <property type="match status" value="1"/>
</dbReference>
<dbReference type="InterPro" id="IPR052951">
    <property type="entry name" value="Tellurite_res_ion_channel"/>
</dbReference>
<comment type="caution">
    <text evidence="6">The sequence shown here is derived from an EMBL/GenBank/DDBJ whole genome shotgun (WGS) entry which is preliminary data.</text>
</comment>
<feature type="transmembrane region" description="Helical" evidence="5">
    <location>
        <begin position="214"/>
        <end position="235"/>
    </location>
</feature>
<proteinExistence type="predicted"/>
<evidence type="ECO:0000256" key="1">
    <source>
        <dbReference type="ARBA" id="ARBA00004141"/>
    </source>
</evidence>
<feature type="transmembrane region" description="Helical" evidence="5">
    <location>
        <begin position="289"/>
        <end position="309"/>
    </location>
</feature>
<feature type="transmembrane region" description="Helical" evidence="5">
    <location>
        <begin position="158"/>
        <end position="178"/>
    </location>
</feature>
<feature type="transmembrane region" description="Helical" evidence="5">
    <location>
        <begin position="190"/>
        <end position="208"/>
    </location>
</feature>
<evidence type="ECO:0000313" key="7">
    <source>
        <dbReference type="Proteomes" id="UP000234881"/>
    </source>
</evidence>
<protein>
    <submittedName>
        <fullName evidence="6">C4-dicarboxylate ABC transporter</fullName>
    </submittedName>
</protein>
<comment type="subcellular location">
    <subcellularLocation>
        <location evidence="1">Membrane</location>
        <topology evidence="1">Multi-pass membrane protein</topology>
    </subcellularLocation>
</comment>
<dbReference type="PANTHER" id="PTHR37955:SF1">
    <property type="entry name" value="DEP DOMAIN-CONTAINING PROTEIN"/>
    <property type="match status" value="1"/>
</dbReference>
<feature type="transmembrane region" description="Helical" evidence="5">
    <location>
        <begin position="41"/>
        <end position="61"/>
    </location>
</feature>
<reference evidence="6 7" key="1">
    <citation type="submission" date="2018-01" db="EMBL/GenBank/DDBJ databases">
        <title>The draft genome sequence of Cohaesibacter sp. H1304.</title>
        <authorList>
            <person name="Wang N.-N."/>
            <person name="Du Z.-J."/>
        </authorList>
    </citation>
    <scope>NUCLEOTIDE SEQUENCE [LARGE SCALE GENOMIC DNA]</scope>
    <source>
        <strain evidence="6 7">H1304</strain>
    </source>
</reference>
<dbReference type="PANTHER" id="PTHR37955">
    <property type="entry name" value="TELLURITE RESISTANCE PROTEIN TEHA"/>
    <property type="match status" value="1"/>
</dbReference>
<dbReference type="InterPro" id="IPR038665">
    <property type="entry name" value="Voltage-dep_anion_channel_sf"/>
</dbReference>
<dbReference type="AlphaFoldDB" id="A0A2N5XU13"/>
<dbReference type="GO" id="GO:0046583">
    <property type="term" value="F:monoatomic cation efflux transmembrane transporter activity"/>
    <property type="evidence" value="ECO:0007669"/>
    <property type="project" value="TreeGrafter"/>
</dbReference>
<keyword evidence="3 5" id="KW-1133">Transmembrane helix</keyword>
<dbReference type="EMBL" id="PKUQ01000012">
    <property type="protein sequence ID" value="PLW78001.1"/>
    <property type="molecule type" value="Genomic_DNA"/>
</dbReference>
<evidence type="ECO:0000256" key="5">
    <source>
        <dbReference type="SAM" id="Phobius"/>
    </source>
</evidence>
<organism evidence="6 7">
    <name type="scientific">Cohaesibacter celericrescens</name>
    <dbReference type="NCBI Taxonomy" id="2067669"/>
    <lineage>
        <taxon>Bacteria</taxon>
        <taxon>Pseudomonadati</taxon>
        <taxon>Pseudomonadota</taxon>
        <taxon>Alphaproteobacteria</taxon>
        <taxon>Hyphomicrobiales</taxon>
        <taxon>Cohaesibacteraceae</taxon>
    </lineage>
</organism>
<feature type="transmembrane region" description="Helical" evidence="5">
    <location>
        <begin position="99"/>
        <end position="117"/>
    </location>
</feature>
<dbReference type="Proteomes" id="UP000234881">
    <property type="component" value="Unassembled WGS sequence"/>
</dbReference>
<evidence type="ECO:0000256" key="3">
    <source>
        <dbReference type="ARBA" id="ARBA00022989"/>
    </source>
</evidence>
<feature type="transmembrane region" description="Helical" evidence="5">
    <location>
        <begin position="73"/>
        <end position="93"/>
    </location>
</feature>
<dbReference type="CDD" id="cd09325">
    <property type="entry name" value="TDT_C4-dicarb_trans"/>
    <property type="match status" value="1"/>
</dbReference>
<keyword evidence="2 5" id="KW-0812">Transmembrane</keyword>
<keyword evidence="7" id="KW-1185">Reference proteome</keyword>
<keyword evidence="4 5" id="KW-0472">Membrane</keyword>
<name>A0A2N5XU13_9HYPH</name>
<feature type="transmembrane region" description="Helical" evidence="5">
    <location>
        <begin position="247"/>
        <end position="269"/>
    </location>
</feature>
<evidence type="ECO:0000313" key="6">
    <source>
        <dbReference type="EMBL" id="PLW78001.1"/>
    </source>
</evidence>
<dbReference type="InterPro" id="IPR004695">
    <property type="entry name" value="SLAC1/Mae1/Ssu1/TehA"/>
</dbReference>
<dbReference type="GO" id="GO:0005886">
    <property type="term" value="C:plasma membrane"/>
    <property type="evidence" value="ECO:0007669"/>
    <property type="project" value="TreeGrafter"/>
</dbReference>